<dbReference type="AlphaFoldDB" id="A0A1C3ZB41"/>
<organism evidence="2 3">
    <name type="scientific">[Bacillus] enclensis</name>
    <dbReference type="NCBI Taxonomy" id="1402860"/>
    <lineage>
        <taxon>Bacteria</taxon>
        <taxon>Bacillati</taxon>
        <taxon>Bacillota</taxon>
        <taxon>Bacilli</taxon>
        <taxon>Bacillales</taxon>
        <taxon>Bacillaceae</taxon>
        <taxon>Rossellomorea</taxon>
    </lineage>
</organism>
<sequence length="231" mass="26538">MFLMVPKKKFLPMVFCILLTTLLTACRLDFTKDKSSVREMIKSTDGITVLEEKKEEAENKSSEKKEKPTYSIEGSVTLDSTNILLKGKTDLPPEAIVYTRLLAYPKDATLKDIKAYRTKPYMKIISEDYLSVEADGSFQSTELERPDFPQRYRLDVLFAPERAEESMQKKLVKEGESIEDLKGMTRIDLPSRNEFLDDVVQGYIRQVNIMPFDEQDGDNVTLELVEVEEVE</sequence>
<feature type="chain" id="PRO_5039098148" description="Lipoprotein" evidence="1">
    <location>
        <begin position="26"/>
        <end position="231"/>
    </location>
</feature>
<accession>A0A1C3ZB41</accession>
<evidence type="ECO:0000313" key="2">
    <source>
        <dbReference type="EMBL" id="SCB79617.1"/>
    </source>
</evidence>
<keyword evidence="1" id="KW-0732">Signal</keyword>
<dbReference type="Proteomes" id="UP000181997">
    <property type="component" value="Unassembled WGS sequence"/>
</dbReference>
<keyword evidence="3" id="KW-1185">Reference proteome</keyword>
<feature type="signal peptide" evidence="1">
    <location>
        <begin position="1"/>
        <end position="25"/>
    </location>
</feature>
<evidence type="ECO:0000313" key="3">
    <source>
        <dbReference type="Proteomes" id="UP000181997"/>
    </source>
</evidence>
<evidence type="ECO:0000256" key="1">
    <source>
        <dbReference type="SAM" id="SignalP"/>
    </source>
</evidence>
<protein>
    <recommendedName>
        <fullName evidence="4">Lipoprotein</fullName>
    </recommendedName>
</protein>
<dbReference type="EMBL" id="FMAU01000001">
    <property type="protein sequence ID" value="SCB79617.1"/>
    <property type="molecule type" value="Genomic_DNA"/>
</dbReference>
<proteinExistence type="predicted"/>
<dbReference type="PROSITE" id="PS51257">
    <property type="entry name" value="PROKAR_LIPOPROTEIN"/>
    <property type="match status" value="1"/>
</dbReference>
<reference evidence="3" key="1">
    <citation type="submission" date="2016-08" db="EMBL/GenBank/DDBJ databases">
        <authorList>
            <person name="Varghese N."/>
            <person name="Submissions Spin"/>
        </authorList>
    </citation>
    <scope>NUCLEOTIDE SEQUENCE [LARGE SCALE GENOMIC DNA]</scope>
    <source>
        <strain evidence="3">SGD-1123</strain>
    </source>
</reference>
<name>A0A1C3ZB41_9BACI</name>
<gene>
    <name evidence="2" type="ORF">GA0061094_0550</name>
</gene>
<evidence type="ECO:0008006" key="4">
    <source>
        <dbReference type="Google" id="ProtNLM"/>
    </source>
</evidence>